<dbReference type="EMBL" id="JBEDUW010000005">
    <property type="protein sequence ID" value="KAK9926561.1"/>
    <property type="molecule type" value="Genomic_DNA"/>
</dbReference>
<dbReference type="Gene3D" id="3.30.1370.10">
    <property type="entry name" value="K Homology domain, type 1"/>
    <property type="match status" value="2"/>
</dbReference>
<dbReference type="InterPro" id="IPR041174">
    <property type="entry name" value="KRR1-like_KH1"/>
</dbReference>
<comment type="similarity">
    <text evidence="2">Belongs to the KRR1 family.</text>
</comment>
<name>A0AAW1WSD6_RUBAR</name>
<evidence type="ECO:0000256" key="8">
    <source>
        <dbReference type="ARBA" id="ARBA00032993"/>
    </source>
</evidence>
<evidence type="ECO:0000313" key="11">
    <source>
        <dbReference type="EMBL" id="KAK9926561.1"/>
    </source>
</evidence>
<dbReference type="PANTHER" id="PTHR12581:SF0">
    <property type="entry name" value="KRR1 SMALL SUBUNIT PROCESSOME COMPONENT HOMOLOG"/>
    <property type="match status" value="1"/>
</dbReference>
<evidence type="ECO:0000256" key="3">
    <source>
        <dbReference type="ARBA" id="ARBA00022517"/>
    </source>
</evidence>
<evidence type="ECO:0000256" key="2">
    <source>
        <dbReference type="ARBA" id="ARBA00009344"/>
    </source>
</evidence>
<keyword evidence="4" id="KW-0698">rRNA processing</keyword>
<protein>
    <recommendedName>
        <fullName evidence="8">KRR-R motif-containing protein 1</fullName>
    </recommendedName>
</protein>
<sequence length="217" mass="24346">MVNGVVESDPNVVDDRMQSSNDDGVLQVAFTESFSEFHIPKLIDALPTVESALQEHGISYTLNLAERYMTVSTTTRTRDPDIIHRAREFIVLLSKTTVPAFVAIDILNGSMHHDHIKTGYQEGGLAAIHGIKRERFVKQRDRLFENLKDLSCLLSCHLYANGNSVTAVGTSLGHAKVVRRAVERCFVENVNPATIVRYLNMRKDEVKVEKKLQSLLI</sequence>
<feature type="domain" description="KRR1 small subunit processome component first KH" evidence="9">
    <location>
        <begin position="30"/>
        <end position="107"/>
    </location>
</feature>
<organism evidence="11 12">
    <name type="scientific">Rubus argutus</name>
    <name type="common">Southern blackberry</name>
    <dbReference type="NCBI Taxonomy" id="59490"/>
    <lineage>
        <taxon>Eukaryota</taxon>
        <taxon>Viridiplantae</taxon>
        <taxon>Streptophyta</taxon>
        <taxon>Embryophyta</taxon>
        <taxon>Tracheophyta</taxon>
        <taxon>Spermatophyta</taxon>
        <taxon>Magnoliopsida</taxon>
        <taxon>eudicotyledons</taxon>
        <taxon>Gunneridae</taxon>
        <taxon>Pentapetalae</taxon>
        <taxon>rosids</taxon>
        <taxon>fabids</taxon>
        <taxon>Rosales</taxon>
        <taxon>Rosaceae</taxon>
        <taxon>Rosoideae</taxon>
        <taxon>Rosoideae incertae sedis</taxon>
        <taxon>Rubus</taxon>
    </lineage>
</organism>
<feature type="domain" description="KRR1 small subunit processome component second KH" evidence="10">
    <location>
        <begin position="132"/>
        <end position="204"/>
    </location>
</feature>
<evidence type="ECO:0000256" key="1">
    <source>
        <dbReference type="ARBA" id="ARBA00004604"/>
    </source>
</evidence>
<dbReference type="Proteomes" id="UP001457282">
    <property type="component" value="Unassembled WGS sequence"/>
</dbReference>
<dbReference type="InterPro" id="IPR036612">
    <property type="entry name" value="KH_dom_type_1_sf"/>
</dbReference>
<evidence type="ECO:0000313" key="12">
    <source>
        <dbReference type="Proteomes" id="UP001457282"/>
    </source>
</evidence>
<comment type="caution">
    <text evidence="11">The sequence shown here is derived from an EMBL/GenBank/DDBJ whole genome shotgun (WGS) entry which is preliminary data.</text>
</comment>
<evidence type="ECO:0000259" key="9">
    <source>
        <dbReference type="Pfam" id="PF17903"/>
    </source>
</evidence>
<dbReference type="Pfam" id="PF17903">
    <property type="entry name" value="KH_KRR1_1st"/>
    <property type="match status" value="1"/>
</dbReference>
<evidence type="ECO:0000256" key="6">
    <source>
        <dbReference type="ARBA" id="ARBA00023242"/>
    </source>
</evidence>
<evidence type="ECO:0000256" key="4">
    <source>
        <dbReference type="ARBA" id="ARBA00022552"/>
    </source>
</evidence>
<reference evidence="11 12" key="1">
    <citation type="journal article" date="2023" name="G3 (Bethesda)">
        <title>A chromosome-length genome assembly and annotation of blackberry (Rubus argutus, cv. 'Hillquist').</title>
        <authorList>
            <person name="Bruna T."/>
            <person name="Aryal R."/>
            <person name="Dudchenko O."/>
            <person name="Sargent D.J."/>
            <person name="Mead D."/>
            <person name="Buti M."/>
            <person name="Cavallini A."/>
            <person name="Hytonen T."/>
            <person name="Andres J."/>
            <person name="Pham M."/>
            <person name="Weisz D."/>
            <person name="Mascagni F."/>
            <person name="Usai G."/>
            <person name="Natali L."/>
            <person name="Bassil N."/>
            <person name="Fernandez G.E."/>
            <person name="Lomsadze A."/>
            <person name="Armour M."/>
            <person name="Olukolu B."/>
            <person name="Poorten T."/>
            <person name="Britton C."/>
            <person name="Davik J."/>
            <person name="Ashrafi H."/>
            <person name="Aiden E.L."/>
            <person name="Borodovsky M."/>
            <person name="Worthington M."/>
        </authorList>
    </citation>
    <scope>NUCLEOTIDE SEQUENCE [LARGE SCALE GENOMIC DNA]</scope>
    <source>
        <strain evidence="11">PI 553951</strain>
    </source>
</reference>
<dbReference type="Pfam" id="PF21800">
    <property type="entry name" value="KH_KRR1_2nd"/>
    <property type="match status" value="1"/>
</dbReference>
<keyword evidence="5" id="KW-0694">RNA-binding</keyword>
<dbReference type="GO" id="GO:0006364">
    <property type="term" value="P:rRNA processing"/>
    <property type="evidence" value="ECO:0007669"/>
    <property type="project" value="UniProtKB-KW"/>
</dbReference>
<keyword evidence="6" id="KW-0539">Nucleus</keyword>
<comment type="subcellular location">
    <subcellularLocation>
        <location evidence="1">Nucleus</location>
        <location evidence="1">Nucleolus</location>
    </subcellularLocation>
</comment>
<gene>
    <name evidence="11" type="ORF">M0R45_023784</name>
</gene>
<proteinExistence type="inferred from homology"/>
<dbReference type="AlphaFoldDB" id="A0AAW1WSD6"/>
<keyword evidence="12" id="KW-1185">Reference proteome</keyword>
<accession>A0AAW1WSD6</accession>
<dbReference type="GO" id="GO:0032040">
    <property type="term" value="C:small-subunit processome"/>
    <property type="evidence" value="ECO:0007669"/>
    <property type="project" value="TreeGrafter"/>
</dbReference>
<evidence type="ECO:0000256" key="7">
    <source>
        <dbReference type="ARBA" id="ARBA00023274"/>
    </source>
</evidence>
<dbReference type="PANTHER" id="PTHR12581">
    <property type="entry name" value="HIV-1 REV BINDING PROTEIN 2, 3"/>
    <property type="match status" value="1"/>
</dbReference>
<keyword evidence="7" id="KW-0687">Ribonucleoprotein</keyword>
<dbReference type="GO" id="GO:0003723">
    <property type="term" value="F:RNA binding"/>
    <property type="evidence" value="ECO:0007669"/>
    <property type="project" value="UniProtKB-KW"/>
</dbReference>
<dbReference type="InterPro" id="IPR024166">
    <property type="entry name" value="rRNA_assembly_KRR1"/>
</dbReference>
<evidence type="ECO:0000259" key="10">
    <source>
        <dbReference type="Pfam" id="PF21800"/>
    </source>
</evidence>
<evidence type="ECO:0000256" key="5">
    <source>
        <dbReference type="ARBA" id="ARBA00022884"/>
    </source>
</evidence>
<keyword evidence="3" id="KW-0690">Ribosome biogenesis</keyword>
<dbReference type="InterPro" id="IPR048548">
    <property type="entry name" value="KRR1-like_KH2"/>
</dbReference>